<feature type="non-terminal residue" evidence="1">
    <location>
        <position position="52"/>
    </location>
</feature>
<name>A0A8J2JME6_9HEXA</name>
<dbReference type="AlphaFoldDB" id="A0A8J2JME6"/>
<dbReference type="Proteomes" id="UP000708208">
    <property type="component" value="Unassembled WGS sequence"/>
</dbReference>
<dbReference type="OrthoDB" id="8296054at2759"/>
<organism evidence="1 2">
    <name type="scientific">Allacma fusca</name>
    <dbReference type="NCBI Taxonomy" id="39272"/>
    <lineage>
        <taxon>Eukaryota</taxon>
        <taxon>Metazoa</taxon>
        <taxon>Ecdysozoa</taxon>
        <taxon>Arthropoda</taxon>
        <taxon>Hexapoda</taxon>
        <taxon>Collembola</taxon>
        <taxon>Symphypleona</taxon>
        <taxon>Sminthuridae</taxon>
        <taxon>Allacma</taxon>
    </lineage>
</organism>
<evidence type="ECO:0000313" key="2">
    <source>
        <dbReference type="Proteomes" id="UP000708208"/>
    </source>
</evidence>
<dbReference type="EMBL" id="CAJVCH010080092">
    <property type="protein sequence ID" value="CAG7721497.1"/>
    <property type="molecule type" value="Genomic_DNA"/>
</dbReference>
<gene>
    <name evidence="1" type="ORF">AFUS01_LOCUS10710</name>
</gene>
<evidence type="ECO:0000313" key="1">
    <source>
        <dbReference type="EMBL" id="CAG7721497.1"/>
    </source>
</evidence>
<feature type="non-terminal residue" evidence="1">
    <location>
        <position position="1"/>
    </location>
</feature>
<keyword evidence="2" id="KW-1185">Reference proteome</keyword>
<reference evidence="1" key="1">
    <citation type="submission" date="2021-06" db="EMBL/GenBank/DDBJ databases">
        <authorList>
            <person name="Hodson N. C."/>
            <person name="Mongue J. A."/>
            <person name="Jaron S. K."/>
        </authorList>
    </citation>
    <scope>NUCLEOTIDE SEQUENCE</scope>
</reference>
<sequence>PKNRKITPGCNIDSLIFPWGDESSYNFSPGSTDSELFGREKMAALPKPLELS</sequence>
<proteinExistence type="predicted"/>
<protein>
    <submittedName>
        <fullName evidence="1">Uncharacterized protein</fullName>
    </submittedName>
</protein>
<accession>A0A8J2JME6</accession>
<comment type="caution">
    <text evidence="1">The sequence shown here is derived from an EMBL/GenBank/DDBJ whole genome shotgun (WGS) entry which is preliminary data.</text>
</comment>